<evidence type="ECO:0000313" key="2">
    <source>
        <dbReference type="RefSeq" id="XP_009772345.1"/>
    </source>
</evidence>
<dbReference type="AlphaFoldDB" id="A0A1U7WDP6"/>
<name>A0A1U7WDP6_NICSY</name>
<dbReference type="GeneID" id="104222753"/>
<sequence length="264" mass="30133">MAKRIRAISAKVGHDPGERITVPFSLEAANRIKIKLGSSSYLKKQIIYMLLEQQRGSDQFANMWSYLVMILSWNEMHNINFCYEMFVRTRSPVLTDYRVAADAGHLYNALCKISKFAYPQFFKYLAPLVDLHVLNRSLFPTLFTAAAMLKLDEQGYNSVRNFLTAGNPNAHETALALVELHKSAMRENQRNVANRSKLNSYILLEPDPDVVRISRLRRWMVTPVLPCSPGARKKSNAQPLEIDGCGAWWFVMVHCKVHIDIAIC</sequence>
<dbReference type="eggNOG" id="ENOG502SXR8">
    <property type="taxonomic scope" value="Eukaryota"/>
</dbReference>
<protein>
    <submittedName>
        <fullName evidence="2">Uncharacterized protein LOC104222753</fullName>
    </submittedName>
</protein>
<accession>A0A1U7WDP6</accession>
<dbReference type="KEGG" id="nsy:104222753"/>
<keyword evidence="1" id="KW-1185">Reference proteome</keyword>
<reference evidence="1" key="1">
    <citation type="journal article" date="2013" name="Genome Biol.">
        <title>Reference genomes and transcriptomes of Nicotiana sylvestris and Nicotiana tomentosiformis.</title>
        <authorList>
            <person name="Sierro N."/>
            <person name="Battey J.N."/>
            <person name="Ouadi S."/>
            <person name="Bovet L."/>
            <person name="Goepfert S."/>
            <person name="Bakaher N."/>
            <person name="Peitsch M.C."/>
            <person name="Ivanov N.V."/>
        </authorList>
    </citation>
    <scope>NUCLEOTIDE SEQUENCE [LARGE SCALE GENOMIC DNA]</scope>
</reference>
<reference evidence="2" key="2">
    <citation type="submission" date="2025-08" db="UniProtKB">
        <authorList>
            <consortium name="RefSeq"/>
        </authorList>
    </citation>
    <scope>IDENTIFICATION</scope>
    <source>
        <tissue evidence="2">Leaf</tissue>
    </source>
</reference>
<dbReference type="Proteomes" id="UP000189701">
    <property type="component" value="Unplaced"/>
</dbReference>
<proteinExistence type="predicted"/>
<dbReference type="RefSeq" id="XP_009772345.1">
    <property type="nucleotide sequence ID" value="XM_009774043.1"/>
</dbReference>
<organism evidence="1 2">
    <name type="scientific">Nicotiana sylvestris</name>
    <name type="common">Wood tobacco</name>
    <name type="synonym">South American tobacco</name>
    <dbReference type="NCBI Taxonomy" id="4096"/>
    <lineage>
        <taxon>Eukaryota</taxon>
        <taxon>Viridiplantae</taxon>
        <taxon>Streptophyta</taxon>
        <taxon>Embryophyta</taxon>
        <taxon>Tracheophyta</taxon>
        <taxon>Spermatophyta</taxon>
        <taxon>Magnoliopsida</taxon>
        <taxon>eudicotyledons</taxon>
        <taxon>Gunneridae</taxon>
        <taxon>Pentapetalae</taxon>
        <taxon>asterids</taxon>
        <taxon>lamiids</taxon>
        <taxon>Solanales</taxon>
        <taxon>Solanaceae</taxon>
        <taxon>Nicotianoideae</taxon>
        <taxon>Nicotianeae</taxon>
        <taxon>Nicotiana</taxon>
    </lineage>
</organism>
<gene>
    <name evidence="2" type="primary">LOC104222753</name>
</gene>
<evidence type="ECO:0000313" key="1">
    <source>
        <dbReference type="Proteomes" id="UP000189701"/>
    </source>
</evidence>